<dbReference type="EMBL" id="CP159290">
    <property type="protein sequence ID" value="XCH28260.1"/>
    <property type="molecule type" value="Genomic_DNA"/>
</dbReference>
<accession>A0AAU8FW05</accession>
<dbReference type="AlphaFoldDB" id="A0AAU8FW05"/>
<feature type="transmembrane region" description="Helical" evidence="1">
    <location>
        <begin position="32"/>
        <end position="51"/>
    </location>
</feature>
<reference evidence="2" key="1">
    <citation type="submission" date="2024-06" db="EMBL/GenBank/DDBJ databases">
        <title>Complete genome sequence of the cellulolytic actinobacterium, Cellulosimicrobium ES-005.</title>
        <authorList>
            <person name="Matthews C.T."/>
            <person name="Underwood K.D."/>
            <person name="Ghanchi K.M."/>
            <person name="Fields S.D."/>
            <person name="Gardner S.G."/>
        </authorList>
    </citation>
    <scope>NUCLEOTIDE SEQUENCE</scope>
    <source>
        <strain evidence="2">ES-005</strain>
    </source>
</reference>
<keyword evidence="1" id="KW-1133">Transmembrane helix</keyword>
<organism evidence="2">
    <name type="scientific">Cellulosimicrobium sp. ES-005</name>
    <dbReference type="NCBI Taxonomy" id="3163031"/>
    <lineage>
        <taxon>Bacteria</taxon>
        <taxon>Bacillati</taxon>
        <taxon>Actinomycetota</taxon>
        <taxon>Actinomycetes</taxon>
        <taxon>Micrococcales</taxon>
        <taxon>Promicromonosporaceae</taxon>
        <taxon>Cellulosimicrobium</taxon>
    </lineage>
</organism>
<keyword evidence="1" id="KW-0812">Transmembrane</keyword>
<name>A0AAU8FW05_9MICO</name>
<proteinExistence type="predicted"/>
<evidence type="ECO:0008006" key="3">
    <source>
        <dbReference type="Google" id="ProtNLM"/>
    </source>
</evidence>
<gene>
    <name evidence="2" type="ORF">ABRQ22_11650</name>
</gene>
<keyword evidence="1" id="KW-0472">Membrane</keyword>
<dbReference type="RefSeq" id="WP_353706845.1">
    <property type="nucleotide sequence ID" value="NZ_CP159290.1"/>
</dbReference>
<evidence type="ECO:0000313" key="2">
    <source>
        <dbReference type="EMBL" id="XCH28260.1"/>
    </source>
</evidence>
<sequence>MAEAIAGRGTVPALTVLAMGDAAKRQVLRSNMTVISILAPLVGLAQLPAAIMGGYPWLALGLLAFALAMIPLTYALARRMVDRARIVLGDGTYTVHGWGRSKRFTVADVDRVVTVDRMAFGAAGATHHLIVVGPTKRLLLLVGQMWDRDQLSTVALDLARRGVPLTPWHQPVTPVQLRAFDRRLVPWPQAHPVALALLVGIGTLLACVVVFVVVVAILV</sequence>
<feature type="transmembrane region" description="Helical" evidence="1">
    <location>
        <begin position="57"/>
        <end position="77"/>
    </location>
</feature>
<protein>
    <recommendedName>
        <fullName evidence="3">DUF304 domain-containing protein</fullName>
    </recommendedName>
</protein>
<feature type="transmembrane region" description="Helical" evidence="1">
    <location>
        <begin position="193"/>
        <end position="218"/>
    </location>
</feature>
<evidence type="ECO:0000256" key="1">
    <source>
        <dbReference type="SAM" id="Phobius"/>
    </source>
</evidence>